<evidence type="ECO:0000256" key="11">
    <source>
        <dbReference type="ARBA" id="ARBA00053029"/>
    </source>
</evidence>
<keyword evidence="6" id="KW-0479">Metal-binding</keyword>
<organism evidence="13 14">
    <name type="scientific">Georhizobium profundi</name>
    <dbReference type="NCBI Taxonomy" id="2341112"/>
    <lineage>
        <taxon>Bacteria</taxon>
        <taxon>Pseudomonadati</taxon>
        <taxon>Pseudomonadota</taxon>
        <taxon>Alphaproteobacteria</taxon>
        <taxon>Hyphomicrobiales</taxon>
        <taxon>Rhizobiaceae</taxon>
        <taxon>Georhizobium</taxon>
    </lineage>
</organism>
<sequence length="781" mass="84325">MKPIRGEAFEADATIRGGAHVSQRHDSAHKHVTGEAVYIDDMVEPIGTLHGCLGLSTVANGAILSVDLDAVRAAPGVVGVLTAVDIPGENDISPTGRHDEPVFAETEVLFHGQPIFAVIAETRDAARRACLKAAITYEERPPVIDILDTADDPRLVTPPLTLARGDAAAALENAPHRLDGTMRIGGQDHFYLEGQIAMAIPGEDGDVQVFSSTQHPSEVQHMVAHVLGVPSNAVTVEVRRMGGGFGGKETQGNIFAAVAAVAAKRFGRAVKVRPDRDDDMVATGKRHDFLVDYDVGFDADGRIQGVDYTYAARCGYSSDLSGPVTDRALFHCDNAYYYPAVKAVSAPLFTNTVSNTAFRGFGGPQGVVACERVIEEIAYALGKDPLEVRRANFYGTDDRNVTPYYQTVEDNVIHRVVDELEASSDYQARRAEILAFNRESRIIKRGIALTPVKFGISFTATHFNQAGALVHVYTDGSVHLNHGGTEMGQGLFTKVAQIVAEEFQIDLDRVKITATTTGKVPNTSATAASSGTDLNGMAAQVAARTIKDRLIAFAADFYDVPAASIVFSANRVDVGGHPMTFAELVKEAYVARVQLSAAGFYKTPKIHWDRDKGTGRPFYYYAYGAACSEVSIDTLTGEYQVERTDILHDVGKSLNPALDLGQVEGGFIQGMGWLTTEELWWDGKGRLRTHAPSTYKIPLASDRPLIFNTRLAEWSENAERAVRRSKAVGEPPFMLAVSVLEALSMAVASTADYRICPRLDAPATPERVLMAIERLKAAGAA</sequence>
<comment type="cofactor">
    <cofactor evidence="2">
        <name>FAD</name>
        <dbReference type="ChEBI" id="CHEBI:57692"/>
    </cofactor>
</comment>
<dbReference type="EC" id="1.17.1.4" evidence="13"/>
<dbReference type="Gene3D" id="3.30.365.10">
    <property type="entry name" value="Aldehyde oxidase/xanthine dehydrogenase, molybdopterin binding domain"/>
    <property type="match status" value="4"/>
</dbReference>
<evidence type="ECO:0000256" key="8">
    <source>
        <dbReference type="ARBA" id="ARBA00023004"/>
    </source>
</evidence>
<evidence type="ECO:0000313" key="14">
    <source>
        <dbReference type="Proteomes" id="UP000268192"/>
    </source>
</evidence>
<reference evidence="13 14" key="1">
    <citation type="submission" date="2018-09" db="EMBL/GenBank/DDBJ databases">
        <title>Marinorhizobium profundi gen. nov., sp. nov., isolated from a deep-sea sediment sample from the New Britain Trench and proposal of Marinorhizobiaceae fam. nov. in the order Rhizobiales of the class Alphaproteobacteria.</title>
        <authorList>
            <person name="Cao J."/>
        </authorList>
    </citation>
    <scope>NUCLEOTIDE SEQUENCE [LARGE SCALE GENOMIC DNA]</scope>
    <source>
        <strain evidence="13 14">WS11</strain>
    </source>
</reference>
<dbReference type="KEGG" id="abaw:D5400_10470"/>
<dbReference type="NCBIfam" id="TIGR02965">
    <property type="entry name" value="xanthine_xdhB"/>
    <property type="match status" value="1"/>
</dbReference>
<dbReference type="AlphaFoldDB" id="A0A3Q8XRR9"/>
<dbReference type="Pfam" id="PF02738">
    <property type="entry name" value="MoCoBD_1"/>
    <property type="match status" value="1"/>
</dbReference>
<dbReference type="InterPro" id="IPR008274">
    <property type="entry name" value="AldOxase/xan_DH_MoCoBD1"/>
</dbReference>
<feature type="domain" description="Aldehyde oxidase/xanthine dehydrogenase a/b hammerhead" evidence="12">
    <location>
        <begin position="33"/>
        <end position="141"/>
    </location>
</feature>
<gene>
    <name evidence="13" type="primary">xdhB</name>
    <name evidence="13" type="ORF">D5400_10470</name>
</gene>
<dbReference type="Proteomes" id="UP000268192">
    <property type="component" value="Chromosome"/>
</dbReference>
<keyword evidence="5" id="KW-0001">2Fe-2S</keyword>
<dbReference type="Pfam" id="PF20256">
    <property type="entry name" value="MoCoBD_2"/>
    <property type="match status" value="1"/>
</dbReference>
<evidence type="ECO:0000256" key="2">
    <source>
        <dbReference type="ARBA" id="ARBA00001974"/>
    </source>
</evidence>
<dbReference type="SUPFAM" id="SSF56003">
    <property type="entry name" value="Molybdenum cofactor-binding domain"/>
    <property type="match status" value="1"/>
</dbReference>
<evidence type="ECO:0000256" key="6">
    <source>
        <dbReference type="ARBA" id="ARBA00022723"/>
    </source>
</evidence>
<dbReference type="InterPro" id="IPR016208">
    <property type="entry name" value="Ald_Oxase/xanthine_DH-like"/>
</dbReference>
<protein>
    <submittedName>
        <fullName evidence="13">Xanthine dehydrogenase molybdopterin binding subunit</fullName>
        <ecNumber evidence="13">1.17.1.4</ecNumber>
    </submittedName>
</protein>
<evidence type="ECO:0000256" key="1">
    <source>
        <dbReference type="ARBA" id="ARBA00001924"/>
    </source>
</evidence>
<dbReference type="OrthoDB" id="9763985at2"/>
<evidence type="ECO:0000256" key="3">
    <source>
        <dbReference type="ARBA" id="ARBA00006849"/>
    </source>
</evidence>
<dbReference type="FunFam" id="3.30.365.10:FF:000002">
    <property type="entry name" value="Xanthine dehydrogenase oxidase"/>
    <property type="match status" value="1"/>
</dbReference>
<keyword evidence="8" id="KW-0408">Iron</keyword>
<keyword evidence="9" id="KW-0411">Iron-sulfur</keyword>
<evidence type="ECO:0000259" key="12">
    <source>
        <dbReference type="SMART" id="SM01008"/>
    </source>
</evidence>
<dbReference type="InterPro" id="IPR037165">
    <property type="entry name" value="AldOxase/xan_DH_Mopterin-bd_sf"/>
</dbReference>
<keyword evidence="14" id="KW-1185">Reference proteome</keyword>
<dbReference type="PANTHER" id="PTHR11908:SF132">
    <property type="entry name" value="ALDEHYDE OXIDASE 1-RELATED"/>
    <property type="match status" value="1"/>
</dbReference>
<dbReference type="RefSeq" id="WP_126013074.1">
    <property type="nucleotide sequence ID" value="NZ_CP032509.1"/>
</dbReference>
<evidence type="ECO:0000256" key="5">
    <source>
        <dbReference type="ARBA" id="ARBA00022714"/>
    </source>
</evidence>
<evidence type="ECO:0000256" key="4">
    <source>
        <dbReference type="ARBA" id="ARBA00022505"/>
    </source>
</evidence>
<comment type="similarity">
    <text evidence="3">Belongs to the xanthine dehydrogenase family.</text>
</comment>
<dbReference type="InterPro" id="IPR000674">
    <property type="entry name" value="Ald_Oxase/Xan_DH_a/b"/>
</dbReference>
<dbReference type="Gene3D" id="3.90.1170.50">
    <property type="entry name" value="Aldehyde oxidase/xanthine dehydrogenase, a/b hammerhead"/>
    <property type="match status" value="1"/>
</dbReference>
<dbReference type="GO" id="GO:0030151">
    <property type="term" value="F:molybdenum ion binding"/>
    <property type="evidence" value="ECO:0007669"/>
    <property type="project" value="InterPro"/>
</dbReference>
<dbReference type="GO" id="GO:0005506">
    <property type="term" value="F:iron ion binding"/>
    <property type="evidence" value="ECO:0007669"/>
    <property type="project" value="InterPro"/>
</dbReference>
<dbReference type="GO" id="GO:0051537">
    <property type="term" value="F:2 iron, 2 sulfur cluster binding"/>
    <property type="evidence" value="ECO:0007669"/>
    <property type="project" value="UniProtKB-KW"/>
</dbReference>
<dbReference type="SMART" id="SM01008">
    <property type="entry name" value="Ald_Xan_dh_C"/>
    <property type="match status" value="1"/>
</dbReference>
<dbReference type="EMBL" id="CP032509">
    <property type="protein sequence ID" value="AZN73730.1"/>
    <property type="molecule type" value="Genomic_DNA"/>
</dbReference>
<keyword evidence="4" id="KW-0500">Molybdenum</keyword>
<comment type="cofactor">
    <cofactor evidence="10">
        <name>[2Fe-2S] cluster</name>
        <dbReference type="ChEBI" id="CHEBI:190135"/>
    </cofactor>
</comment>
<dbReference type="Pfam" id="PF01315">
    <property type="entry name" value="Ald_Xan_dh_C"/>
    <property type="match status" value="1"/>
</dbReference>
<evidence type="ECO:0000313" key="13">
    <source>
        <dbReference type="EMBL" id="AZN73730.1"/>
    </source>
</evidence>
<dbReference type="GO" id="GO:0004854">
    <property type="term" value="F:xanthine dehydrogenase activity"/>
    <property type="evidence" value="ECO:0007669"/>
    <property type="project" value="UniProtKB-EC"/>
</dbReference>
<dbReference type="PANTHER" id="PTHR11908">
    <property type="entry name" value="XANTHINE DEHYDROGENASE"/>
    <property type="match status" value="1"/>
</dbReference>
<proteinExistence type="inferred from homology"/>
<accession>A0A3Q8XRR9</accession>
<keyword evidence="7 13" id="KW-0560">Oxidoreductase</keyword>
<dbReference type="SUPFAM" id="SSF54665">
    <property type="entry name" value="CO dehydrogenase molybdoprotein N-domain-like"/>
    <property type="match status" value="1"/>
</dbReference>
<dbReference type="FunFam" id="3.30.365.10:FF:000001">
    <property type="entry name" value="Xanthine dehydrogenase oxidase"/>
    <property type="match status" value="1"/>
</dbReference>
<evidence type="ECO:0000256" key="7">
    <source>
        <dbReference type="ARBA" id="ARBA00023002"/>
    </source>
</evidence>
<dbReference type="InterPro" id="IPR046867">
    <property type="entry name" value="AldOxase/xan_DH_MoCoBD2"/>
</dbReference>
<comment type="cofactor">
    <cofactor evidence="11">
        <name>Mo-molybdopterin cytosine dinucleotide</name>
        <dbReference type="ChEBI" id="CHEBI:71308"/>
    </cofactor>
</comment>
<evidence type="ECO:0000256" key="9">
    <source>
        <dbReference type="ARBA" id="ARBA00023014"/>
    </source>
</evidence>
<dbReference type="InterPro" id="IPR036856">
    <property type="entry name" value="Ald_Oxase/Xan_DH_a/b_sf"/>
</dbReference>
<dbReference type="InterPro" id="IPR014309">
    <property type="entry name" value="Xanthine_DH_Mopterin-bd_su"/>
</dbReference>
<name>A0A3Q8XRR9_9HYPH</name>
<evidence type="ECO:0000256" key="10">
    <source>
        <dbReference type="ARBA" id="ARBA00034078"/>
    </source>
</evidence>
<comment type="cofactor">
    <cofactor evidence="1">
        <name>Mo-molybdopterin</name>
        <dbReference type="ChEBI" id="CHEBI:71302"/>
    </cofactor>
</comment>